<dbReference type="Gene3D" id="3.50.30.60">
    <property type="entry name" value="LD-carboxypeptidase A C-terminal domain-like"/>
    <property type="match status" value="1"/>
</dbReference>
<dbReference type="Gene3D" id="3.40.50.10740">
    <property type="entry name" value="Class I glutamine amidotransferase-like"/>
    <property type="match status" value="1"/>
</dbReference>
<dbReference type="AlphaFoldDB" id="A0A543ASU5"/>
<keyword evidence="5" id="KW-0121">Carboxypeptidase</keyword>
<dbReference type="OrthoDB" id="9807329at2"/>
<dbReference type="PANTHER" id="PTHR30237">
    <property type="entry name" value="MURAMOYLTETRAPEPTIDE CARBOXYPEPTIDASE"/>
    <property type="match status" value="1"/>
</dbReference>
<keyword evidence="5" id="KW-0645">Protease</keyword>
<proteinExistence type="inferred from homology"/>
<dbReference type="Pfam" id="PF17676">
    <property type="entry name" value="Peptidase_S66C"/>
    <property type="match status" value="1"/>
</dbReference>
<sequence>MIDPVYPVKVAPGDRVAILSPAAGLPGILPLPFDLGLKRLAEDFDLVPVEYPTTRRMGSTAADRAADLHAAFADPTITAVICSIGGDDSITVLPHLDPEIFRANPKPFFGFSDCSTLLAFLDELGVVGYHGGAVMTAFGRPGAMDPLTEESLRAALFTSGEYRLRPADGYTDIGRDWADPATFDAEPDTMPGSGWEWIGPQRSVTGRGWGGCLEVLAFLLMADRCIPTAAEFSGRVLFLETSEMLPSADEVYWILRSMGERGILAQVGAFLMGRPKAWSFDKPNDADARQRYVTEQAEAVRRALTEYAPDTPAVLNLDIGHTDPQVILPYGGQITVDGVSRLITVSY</sequence>
<dbReference type="SUPFAM" id="SSF52317">
    <property type="entry name" value="Class I glutamine amidotransferase-like"/>
    <property type="match status" value="1"/>
</dbReference>
<evidence type="ECO:0000256" key="2">
    <source>
        <dbReference type="ARBA" id="ARBA00022801"/>
    </source>
</evidence>
<dbReference type="InterPro" id="IPR003507">
    <property type="entry name" value="S66_fam"/>
</dbReference>
<evidence type="ECO:0000259" key="3">
    <source>
        <dbReference type="Pfam" id="PF02016"/>
    </source>
</evidence>
<dbReference type="EMBL" id="VFOW01000001">
    <property type="protein sequence ID" value="TQL75647.1"/>
    <property type="molecule type" value="Genomic_DNA"/>
</dbReference>
<gene>
    <name evidence="5" type="ORF">FB566_1158</name>
</gene>
<dbReference type="PANTHER" id="PTHR30237:SF4">
    <property type="entry name" value="LD-CARBOXYPEPTIDASE C-TERMINAL DOMAIN-CONTAINING PROTEIN"/>
    <property type="match status" value="1"/>
</dbReference>
<dbReference type="CDD" id="cd07062">
    <property type="entry name" value="Peptidase_S66_mccF_like"/>
    <property type="match status" value="1"/>
</dbReference>
<dbReference type="RefSeq" id="WP_142035846.1">
    <property type="nucleotide sequence ID" value="NZ_JBHTGS010000001.1"/>
</dbReference>
<keyword evidence="6" id="KW-1185">Reference proteome</keyword>
<reference evidence="5 6" key="1">
    <citation type="submission" date="2019-06" db="EMBL/GenBank/DDBJ databases">
        <title>Sequencing the genomes of 1000 actinobacteria strains.</title>
        <authorList>
            <person name="Klenk H.-P."/>
        </authorList>
    </citation>
    <scope>NUCLEOTIDE SEQUENCE [LARGE SCALE GENOMIC DNA]</scope>
    <source>
        <strain evidence="5 6">DSM 45928</strain>
    </source>
</reference>
<accession>A0A543ASU5</accession>
<evidence type="ECO:0000259" key="4">
    <source>
        <dbReference type="Pfam" id="PF17676"/>
    </source>
</evidence>
<dbReference type="SUPFAM" id="SSF141986">
    <property type="entry name" value="LD-carboxypeptidase A C-terminal domain-like"/>
    <property type="match status" value="1"/>
</dbReference>
<name>A0A543ASU5_9ACTN</name>
<organism evidence="5 6">
    <name type="scientific">Stackebrandtia endophytica</name>
    <dbReference type="NCBI Taxonomy" id="1496996"/>
    <lineage>
        <taxon>Bacteria</taxon>
        <taxon>Bacillati</taxon>
        <taxon>Actinomycetota</taxon>
        <taxon>Actinomycetes</taxon>
        <taxon>Glycomycetales</taxon>
        <taxon>Glycomycetaceae</taxon>
        <taxon>Stackebrandtia</taxon>
    </lineage>
</organism>
<comment type="caution">
    <text evidence="5">The sequence shown here is derived from an EMBL/GenBank/DDBJ whole genome shotgun (WGS) entry which is preliminary data.</text>
</comment>
<keyword evidence="2" id="KW-0378">Hydrolase</keyword>
<dbReference type="InterPro" id="IPR027478">
    <property type="entry name" value="LdcA_N"/>
</dbReference>
<protein>
    <submittedName>
        <fullName evidence="5">Muramoyltetrapeptide carboxypeptidase LdcA involved in peptidoglycan recycling</fullName>
    </submittedName>
</protein>
<feature type="domain" description="LD-carboxypeptidase N-terminal" evidence="3">
    <location>
        <begin position="16"/>
        <end position="131"/>
    </location>
</feature>
<evidence type="ECO:0000256" key="1">
    <source>
        <dbReference type="ARBA" id="ARBA00010233"/>
    </source>
</evidence>
<dbReference type="InterPro" id="IPR027461">
    <property type="entry name" value="Carboxypeptidase_A_C_sf"/>
</dbReference>
<dbReference type="GO" id="GO:0004180">
    <property type="term" value="F:carboxypeptidase activity"/>
    <property type="evidence" value="ECO:0007669"/>
    <property type="project" value="UniProtKB-KW"/>
</dbReference>
<comment type="similarity">
    <text evidence="1">Belongs to the peptidase S66 family.</text>
</comment>
<feature type="domain" description="LD-carboxypeptidase C-terminal" evidence="4">
    <location>
        <begin position="205"/>
        <end position="336"/>
    </location>
</feature>
<dbReference type="InterPro" id="IPR029062">
    <property type="entry name" value="Class_I_gatase-like"/>
</dbReference>
<dbReference type="InterPro" id="IPR040921">
    <property type="entry name" value="Peptidase_S66C"/>
</dbReference>
<evidence type="ECO:0000313" key="6">
    <source>
        <dbReference type="Proteomes" id="UP000317043"/>
    </source>
</evidence>
<dbReference type="InterPro" id="IPR040449">
    <property type="entry name" value="Peptidase_S66_N"/>
</dbReference>
<dbReference type="InParanoid" id="A0A543ASU5"/>
<evidence type="ECO:0000313" key="5">
    <source>
        <dbReference type="EMBL" id="TQL75647.1"/>
    </source>
</evidence>
<dbReference type="Pfam" id="PF02016">
    <property type="entry name" value="Peptidase_S66"/>
    <property type="match status" value="1"/>
</dbReference>
<dbReference type="Proteomes" id="UP000317043">
    <property type="component" value="Unassembled WGS sequence"/>
</dbReference>